<name>K0JY20_SACES</name>
<dbReference type="AlphaFoldDB" id="K0JY20"/>
<evidence type="ECO:0000313" key="2">
    <source>
        <dbReference type="EMBL" id="CCH30232.1"/>
    </source>
</evidence>
<dbReference type="Proteomes" id="UP000006281">
    <property type="component" value="Chromosome"/>
</dbReference>
<reference evidence="2 3" key="1">
    <citation type="journal article" date="2012" name="BMC Genomics">
        <title>Complete genome sequence of Saccharothrix espanaensis DSM 44229T and comparison to the other completely sequenced Pseudonocardiaceae.</title>
        <authorList>
            <person name="Strobel T."/>
            <person name="Al-Dilaimi A."/>
            <person name="Blom J."/>
            <person name="Gessner A."/>
            <person name="Kalinowski J."/>
            <person name="Luzhetska M."/>
            <person name="Puhler A."/>
            <person name="Szczepanowski R."/>
            <person name="Bechthold A."/>
            <person name="Ruckert C."/>
        </authorList>
    </citation>
    <scope>NUCLEOTIDE SEQUENCE [LARGE SCALE GENOMIC DNA]</scope>
    <source>
        <strain evidence="3">ATCC 51144 / DSM 44229 / JCM 9112 / NBRC 15066 / NRRL 15764</strain>
    </source>
</reference>
<dbReference type="PATRIC" id="fig|1179773.3.peg.2913"/>
<feature type="transmembrane region" description="Helical" evidence="1">
    <location>
        <begin position="56"/>
        <end position="78"/>
    </location>
</feature>
<dbReference type="OrthoDB" id="3209791at2"/>
<dbReference type="EMBL" id="HE804045">
    <property type="protein sequence ID" value="CCH30232.1"/>
    <property type="molecule type" value="Genomic_DNA"/>
</dbReference>
<accession>K0JY20</accession>
<feature type="transmembrane region" description="Helical" evidence="1">
    <location>
        <begin position="166"/>
        <end position="184"/>
    </location>
</feature>
<feature type="transmembrane region" description="Helical" evidence="1">
    <location>
        <begin position="12"/>
        <end position="36"/>
    </location>
</feature>
<dbReference type="eggNOG" id="ENOG5032S7F">
    <property type="taxonomic scope" value="Bacteria"/>
</dbReference>
<evidence type="ECO:0000313" key="3">
    <source>
        <dbReference type="Proteomes" id="UP000006281"/>
    </source>
</evidence>
<feature type="transmembrane region" description="Helical" evidence="1">
    <location>
        <begin position="204"/>
        <end position="226"/>
    </location>
</feature>
<dbReference type="KEGG" id="sesp:BN6_29220"/>
<sequence>MNRVLDVARIQLVNWVVVLCFPLALLVCLPVLGLVIDSANAEPGTTDHQIFLLPSLYLMVGLTHLQTMTQVFPFALGLSVTRRTFYAATALVVVAQAVLFGLLLLVFQRVERMTDGWGRHMRVYGLDYLVQENPIAQWSSYAAQFVAVSALGVFAGVVFHRWRQTGILVAIVGGVSLLAGAGALVTKQGWWPAIGRFFADQPDIAVVAGYPLALAAVIGGAGWLVIRRATP</sequence>
<feature type="transmembrane region" description="Helical" evidence="1">
    <location>
        <begin position="85"/>
        <end position="107"/>
    </location>
</feature>
<organism evidence="2 3">
    <name type="scientific">Saccharothrix espanaensis (strain ATCC 51144 / DSM 44229 / JCM 9112 / NBRC 15066 / NRRL 15764)</name>
    <dbReference type="NCBI Taxonomy" id="1179773"/>
    <lineage>
        <taxon>Bacteria</taxon>
        <taxon>Bacillati</taxon>
        <taxon>Actinomycetota</taxon>
        <taxon>Actinomycetes</taxon>
        <taxon>Pseudonocardiales</taxon>
        <taxon>Pseudonocardiaceae</taxon>
        <taxon>Saccharothrix</taxon>
    </lineage>
</organism>
<proteinExistence type="predicted"/>
<keyword evidence="1" id="KW-0812">Transmembrane</keyword>
<dbReference type="BioCyc" id="SESP1179773:BN6_RS14185-MONOMER"/>
<protein>
    <submittedName>
        <fullName evidence="2">Putative secreted protein</fullName>
    </submittedName>
</protein>
<feature type="transmembrane region" description="Helical" evidence="1">
    <location>
        <begin position="138"/>
        <end position="159"/>
    </location>
</feature>
<dbReference type="STRING" id="1179773.BN6_29220"/>
<gene>
    <name evidence="2" type="ordered locus">BN6_29220</name>
</gene>
<dbReference type="RefSeq" id="WP_015100344.1">
    <property type="nucleotide sequence ID" value="NC_019673.1"/>
</dbReference>
<dbReference type="HOGENOM" id="CLU_104659_0_0_11"/>
<evidence type="ECO:0000256" key="1">
    <source>
        <dbReference type="SAM" id="Phobius"/>
    </source>
</evidence>
<keyword evidence="1" id="KW-1133">Transmembrane helix</keyword>
<keyword evidence="1" id="KW-0472">Membrane</keyword>
<keyword evidence="3" id="KW-1185">Reference proteome</keyword>